<comment type="similarity">
    <text evidence="1 6">Belongs to the small GTPase superfamily. Arf family.</text>
</comment>
<feature type="binding site" evidence="4">
    <location>
        <position position="68"/>
    </location>
    <ligand>
        <name>GTP</name>
        <dbReference type="ChEBI" id="CHEBI:37565"/>
    </ligand>
</feature>
<evidence type="ECO:0000256" key="1">
    <source>
        <dbReference type="ARBA" id="ARBA00010290"/>
    </source>
</evidence>
<evidence type="ECO:0000256" key="5">
    <source>
        <dbReference type="PIRSR" id="PIRSR606689-2"/>
    </source>
</evidence>
<dbReference type="GO" id="GO:0003924">
    <property type="term" value="F:GTPase activity"/>
    <property type="evidence" value="ECO:0007669"/>
    <property type="project" value="InterPro"/>
</dbReference>
<reference evidence="7" key="1">
    <citation type="submission" date="2023-06" db="EMBL/GenBank/DDBJ databases">
        <authorList>
            <person name="Kurt Z."/>
        </authorList>
    </citation>
    <scope>NUCLEOTIDE SEQUENCE</scope>
</reference>
<dbReference type="InterPro" id="IPR024156">
    <property type="entry name" value="Small_GTPase_ARF"/>
</dbReference>
<dbReference type="GO" id="GO:0005525">
    <property type="term" value="F:GTP binding"/>
    <property type="evidence" value="ECO:0007669"/>
    <property type="project" value="UniProtKB-KW"/>
</dbReference>
<comment type="caution">
    <text evidence="7">The sequence shown here is derived from an EMBL/GenBank/DDBJ whole genome shotgun (WGS) entry which is preliminary data.</text>
</comment>
<protein>
    <submittedName>
        <fullName evidence="7">ADP-ribosylation factor</fullName>
    </submittedName>
    <submittedName>
        <fullName evidence="8">ADP-ribosylation_factor</fullName>
    </submittedName>
</protein>
<evidence type="ECO:0000313" key="7">
    <source>
        <dbReference type="EMBL" id="CAI9926148.1"/>
    </source>
</evidence>
<keyword evidence="2 4" id="KW-0547">Nucleotide-binding</keyword>
<evidence type="ECO:0000313" key="9">
    <source>
        <dbReference type="Proteomes" id="UP001642409"/>
    </source>
</evidence>
<keyword evidence="9" id="KW-1185">Reference proteome</keyword>
<feature type="binding site" evidence="5">
    <location>
        <position position="46"/>
    </location>
    <ligand>
        <name>Mg(2+)</name>
        <dbReference type="ChEBI" id="CHEBI:18420"/>
    </ligand>
</feature>
<evidence type="ECO:0000313" key="8">
    <source>
        <dbReference type="EMBL" id="CAL6101224.1"/>
    </source>
</evidence>
<name>A0AA86NVF3_9EUKA</name>
<dbReference type="GO" id="GO:0046872">
    <property type="term" value="F:metal ion binding"/>
    <property type="evidence" value="ECO:0007669"/>
    <property type="project" value="UniProtKB-KW"/>
</dbReference>
<keyword evidence="3 4" id="KW-0342">GTP-binding</keyword>
<feature type="binding site" evidence="4">
    <location>
        <begin position="126"/>
        <end position="129"/>
    </location>
    <ligand>
        <name>GTP</name>
        <dbReference type="ChEBI" id="CHEBI:37565"/>
    </ligand>
</feature>
<dbReference type="InterPro" id="IPR027417">
    <property type="entry name" value="P-loop_NTPase"/>
</dbReference>
<feature type="binding site" evidence="5">
    <location>
        <position position="29"/>
    </location>
    <ligand>
        <name>Mg(2+)</name>
        <dbReference type="ChEBI" id="CHEBI:18420"/>
    </ligand>
</feature>
<gene>
    <name evidence="7" type="ORF">HINF_LOCUS13793</name>
    <name evidence="8" type="ORF">HINF_LOCUS71038</name>
</gene>
<reference evidence="8 9" key="2">
    <citation type="submission" date="2024-07" db="EMBL/GenBank/DDBJ databases">
        <authorList>
            <person name="Akdeniz Z."/>
        </authorList>
    </citation>
    <scope>NUCLEOTIDE SEQUENCE [LARGE SCALE GENOMIC DNA]</scope>
</reference>
<dbReference type="SMART" id="SM00173">
    <property type="entry name" value="RAS"/>
    <property type="match status" value="1"/>
</dbReference>
<dbReference type="InterPro" id="IPR006689">
    <property type="entry name" value="Small_GTPase_ARF/SAR"/>
</dbReference>
<dbReference type="GO" id="GO:0030010">
    <property type="term" value="P:establishment of cell polarity"/>
    <property type="evidence" value="ECO:0007669"/>
    <property type="project" value="UniProtKB-ARBA"/>
</dbReference>
<proteinExistence type="inferred from homology"/>
<dbReference type="EMBL" id="CATOUU010000362">
    <property type="protein sequence ID" value="CAI9926148.1"/>
    <property type="molecule type" value="Genomic_DNA"/>
</dbReference>
<dbReference type="PRINTS" id="PR00328">
    <property type="entry name" value="SAR1GTPBP"/>
</dbReference>
<evidence type="ECO:0000256" key="2">
    <source>
        <dbReference type="ARBA" id="ARBA00022741"/>
    </source>
</evidence>
<dbReference type="EMBL" id="CAXDID020000541">
    <property type="protein sequence ID" value="CAL6101224.1"/>
    <property type="molecule type" value="Genomic_DNA"/>
</dbReference>
<dbReference type="SMART" id="SM00177">
    <property type="entry name" value="ARF"/>
    <property type="match status" value="1"/>
</dbReference>
<dbReference type="SMART" id="SM00175">
    <property type="entry name" value="RAB"/>
    <property type="match status" value="1"/>
</dbReference>
<dbReference type="AlphaFoldDB" id="A0AA86NVF3"/>
<accession>A0AA86NVF3</accession>
<feature type="binding site" evidence="4">
    <location>
        <begin position="22"/>
        <end position="29"/>
    </location>
    <ligand>
        <name>GTP</name>
        <dbReference type="ChEBI" id="CHEBI:37565"/>
    </ligand>
</feature>
<dbReference type="PROSITE" id="PS51419">
    <property type="entry name" value="RAB"/>
    <property type="match status" value="1"/>
</dbReference>
<sequence>MSLCIKCSRRQKATDVRVVMLGLDGTGKTYLLYQWKLNQLVETIPTIGFNVETIKYKQLSLTIWDVGGQEKIRPLWKHYLRDATILFYVIDSTQRDFQRIQETKIELIKLMSNDDLAGVPFIILFNKSDLPNSLSEEEIEDEYDFKIGEKQLDINSVHKVNVMRISALDPQNFTKILDWIELITQKKQQDRKEKMRERHVK</sequence>
<keyword evidence="5" id="KW-0479">Metal-binding</keyword>
<dbReference type="PROSITE" id="PS51417">
    <property type="entry name" value="ARF"/>
    <property type="match status" value="1"/>
</dbReference>
<dbReference type="CDD" id="cd00878">
    <property type="entry name" value="Arf_Arl"/>
    <property type="match status" value="1"/>
</dbReference>
<evidence type="ECO:0000256" key="3">
    <source>
        <dbReference type="ARBA" id="ARBA00023134"/>
    </source>
</evidence>
<dbReference type="NCBIfam" id="TIGR00231">
    <property type="entry name" value="small_GTP"/>
    <property type="match status" value="1"/>
</dbReference>
<dbReference type="Proteomes" id="UP001642409">
    <property type="component" value="Unassembled WGS sequence"/>
</dbReference>
<dbReference type="Gene3D" id="3.40.50.300">
    <property type="entry name" value="P-loop containing nucleotide triphosphate hydrolases"/>
    <property type="match status" value="1"/>
</dbReference>
<evidence type="ECO:0000256" key="4">
    <source>
        <dbReference type="PIRSR" id="PIRSR606689-1"/>
    </source>
</evidence>
<dbReference type="InterPro" id="IPR005225">
    <property type="entry name" value="Small_GTP-bd"/>
</dbReference>
<dbReference type="Pfam" id="PF00025">
    <property type="entry name" value="Arf"/>
    <property type="match status" value="1"/>
</dbReference>
<evidence type="ECO:0000256" key="6">
    <source>
        <dbReference type="RuleBase" id="RU003925"/>
    </source>
</evidence>
<keyword evidence="5" id="KW-0460">Magnesium</keyword>
<dbReference type="SMART" id="SM00178">
    <property type="entry name" value="SAR"/>
    <property type="match status" value="1"/>
</dbReference>
<dbReference type="FunFam" id="3.40.50.300:FF:000412">
    <property type="entry name" value="ADP-ribosylation factor 1"/>
    <property type="match status" value="1"/>
</dbReference>
<dbReference type="SUPFAM" id="SSF52540">
    <property type="entry name" value="P-loop containing nucleoside triphosphate hydrolases"/>
    <property type="match status" value="1"/>
</dbReference>
<organism evidence="7">
    <name type="scientific">Hexamita inflata</name>
    <dbReference type="NCBI Taxonomy" id="28002"/>
    <lineage>
        <taxon>Eukaryota</taxon>
        <taxon>Metamonada</taxon>
        <taxon>Diplomonadida</taxon>
        <taxon>Hexamitidae</taxon>
        <taxon>Hexamitinae</taxon>
        <taxon>Hexamita</taxon>
    </lineage>
</organism>
<dbReference type="PANTHER" id="PTHR11711">
    <property type="entry name" value="ADP RIBOSYLATION FACTOR-RELATED"/>
    <property type="match status" value="1"/>
</dbReference>